<protein>
    <recommendedName>
        <fullName evidence="2">Helicase</fullName>
    </recommendedName>
</protein>
<dbReference type="InterPro" id="IPR016136">
    <property type="entry name" value="DNA_helicase_N/primase_C"/>
</dbReference>
<dbReference type="Gene3D" id="3.40.50.300">
    <property type="entry name" value="P-loop containing nucleotide triphosphate hydrolases"/>
    <property type="match status" value="1"/>
</dbReference>
<dbReference type="InterPro" id="IPR027417">
    <property type="entry name" value="P-loop_NTPase"/>
</dbReference>
<dbReference type="SUPFAM" id="SSF52540">
    <property type="entry name" value="P-loop containing nucleoside triphosphate hydrolases"/>
    <property type="match status" value="1"/>
</dbReference>
<organism evidence="1">
    <name type="scientific">viral metagenome</name>
    <dbReference type="NCBI Taxonomy" id="1070528"/>
    <lineage>
        <taxon>unclassified sequences</taxon>
        <taxon>metagenomes</taxon>
        <taxon>organismal metagenomes</taxon>
    </lineage>
</organism>
<dbReference type="EMBL" id="MT141187">
    <property type="protein sequence ID" value="QJA55883.1"/>
    <property type="molecule type" value="Genomic_DNA"/>
</dbReference>
<accession>A0A6M3IEU6</accession>
<dbReference type="Gene3D" id="1.10.860.10">
    <property type="entry name" value="DNAb Helicase, Chain A"/>
    <property type="match status" value="1"/>
</dbReference>
<reference evidence="1" key="1">
    <citation type="submission" date="2020-03" db="EMBL/GenBank/DDBJ databases">
        <title>The deep terrestrial virosphere.</title>
        <authorList>
            <person name="Holmfeldt K."/>
            <person name="Nilsson E."/>
            <person name="Simone D."/>
            <person name="Lopez-Fernandez M."/>
            <person name="Wu X."/>
            <person name="de Brujin I."/>
            <person name="Lundin D."/>
            <person name="Andersson A."/>
            <person name="Bertilsson S."/>
            <person name="Dopson M."/>
        </authorList>
    </citation>
    <scope>NUCLEOTIDE SEQUENCE</scope>
    <source>
        <strain evidence="1">MM415B01975</strain>
    </source>
</reference>
<gene>
    <name evidence="1" type="ORF">MM415B01975_0017</name>
</gene>
<evidence type="ECO:0008006" key="2">
    <source>
        <dbReference type="Google" id="ProtNLM"/>
    </source>
</evidence>
<name>A0A6M3IEU6_9ZZZZ</name>
<sequence>MPNRIDRVLQKDLLAIMLKDVNVVTKFRRIIKPNFFSVRSYRFLYNKILEHVEKFNGELPSSRFITIQINKVKDNDREKEFKEKILPLFGRKIKSQKGITDEIHQWAEKQKFGIILERAARKGAEGDLNSAKSIIKSSFLFDIADSNFKVHSVFEEWKSRQRQRKIDSKKINQLIIKTELGVLNDYLRIKRNQSLMGLIMGTSGVGKSIISINFGIYALNSGCNVAHFVFENTAQQTLARYDSRLIEYPYSYLSDYNWNKKDLTRANKIMRRLKKRRSKTLKVIHAPIDLVSVSDVESILKELEMTENWTPNVIIYDSGDHMIPTESQESYRLSVKKTYTEIKRQSELRNIPIFSTTHAKASARGTKVRQESFSEAYDKARLADVVLTISQTQEEEDDHIAQLWLDKWRDGEGKIGILVELLFRVMTIKYIERIEKDED</sequence>
<evidence type="ECO:0000313" key="1">
    <source>
        <dbReference type="EMBL" id="QJA55883.1"/>
    </source>
</evidence>
<proteinExistence type="predicted"/>
<dbReference type="AlphaFoldDB" id="A0A6M3IEU6"/>